<reference evidence="1 2" key="1">
    <citation type="submission" date="2023-04" db="EMBL/GenBank/DDBJ databases">
        <title>Marinoamorphus aggregata gen. nov., sp. Nov., isolate from tissue of brittle star Ophioplocus japonicus.</title>
        <authorList>
            <person name="Kawano K."/>
            <person name="Sawayama S."/>
            <person name="Nakagawa S."/>
        </authorList>
    </citation>
    <scope>NUCLEOTIDE SEQUENCE [LARGE SCALE GENOMIC DNA]</scope>
    <source>
        <strain evidence="1 2">NKW23</strain>
    </source>
</reference>
<gene>
    <name evidence="1" type="ORF">LNKW23_30680</name>
</gene>
<dbReference type="EMBL" id="BSYI01000025">
    <property type="protein sequence ID" value="GMG83854.1"/>
    <property type="molecule type" value="Genomic_DNA"/>
</dbReference>
<dbReference type="SUPFAM" id="SSF64518">
    <property type="entry name" value="Phase 1 flagellin"/>
    <property type="match status" value="1"/>
</dbReference>
<keyword evidence="2" id="KW-1185">Reference proteome</keyword>
<dbReference type="Proteomes" id="UP001239909">
    <property type="component" value="Unassembled WGS sequence"/>
</dbReference>
<evidence type="ECO:0000313" key="2">
    <source>
        <dbReference type="Proteomes" id="UP001239909"/>
    </source>
</evidence>
<evidence type="ECO:0000313" key="1">
    <source>
        <dbReference type="EMBL" id="GMG83854.1"/>
    </source>
</evidence>
<dbReference type="Gene3D" id="1.20.1330.10">
    <property type="entry name" value="f41 fragment of flagellin, N-terminal domain"/>
    <property type="match status" value="1"/>
</dbReference>
<evidence type="ECO:0008006" key="3">
    <source>
        <dbReference type="Google" id="ProtNLM"/>
    </source>
</evidence>
<organism evidence="1 2">
    <name type="scientific">Paralimibaculum aggregatum</name>
    <dbReference type="NCBI Taxonomy" id="3036245"/>
    <lineage>
        <taxon>Bacteria</taxon>
        <taxon>Pseudomonadati</taxon>
        <taxon>Pseudomonadota</taxon>
        <taxon>Alphaproteobacteria</taxon>
        <taxon>Rhodobacterales</taxon>
        <taxon>Paracoccaceae</taxon>
        <taxon>Paralimibaculum</taxon>
    </lineage>
</organism>
<accession>A0ABQ6LKV1</accession>
<dbReference type="RefSeq" id="WP_285672676.1">
    <property type="nucleotide sequence ID" value="NZ_BSYI01000025.1"/>
</dbReference>
<comment type="caution">
    <text evidence="1">The sequence shown here is derived from an EMBL/GenBank/DDBJ whole genome shotgun (WGS) entry which is preliminary data.</text>
</comment>
<protein>
    <recommendedName>
        <fullName evidence="3">Flagellin</fullName>
    </recommendedName>
</protein>
<sequence length="338" mass="35396">MIDTPYGFPPQRTPALLRNLMTELGDTADIRREEAITGRLADPVAALDGRIGEALSIERALESIAGYRSSIALAETRAQATQAVFEQIRGLTDDLANQAQVALENQTTGGLEIASTVAGEALFTLTSALNTRVGGRSIFAGNAGDSPAIVEAGTILAEVTTIVEAAPNAGIAAADLRAAFDDAGGLFETALYLGGNGDAPSAEVAAGERVDHGARADDPAIRDLLRAVAALATAYDPDAVLTGDDRRKLAESAVRDLRDTVEPINRLSARVGVAEARIETVKARHVTEEAALTRSYNALTGADTLLAASHLQEVEGQIEVLFLTTARLANLSLVNFLR</sequence>
<proteinExistence type="predicted"/>
<name>A0ABQ6LKV1_9RHOB</name>